<keyword evidence="5" id="KW-0716">Sensory transduction</keyword>
<evidence type="ECO:0000256" key="2">
    <source>
        <dbReference type="ARBA" id="ARBA00012438"/>
    </source>
</evidence>
<comment type="caution">
    <text evidence="16">The sequence shown here is derived from an EMBL/GenBank/DDBJ whole genome shotgun (WGS) entry which is preliminary data.</text>
</comment>
<feature type="domain" description="Response regulatory" evidence="15">
    <location>
        <begin position="741"/>
        <end position="852"/>
    </location>
</feature>
<proteinExistence type="predicted"/>
<evidence type="ECO:0000259" key="14">
    <source>
        <dbReference type="PROSITE" id="PS50046"/>
    </source>
</evidence>
<evidence type="ECO:0000313" key="16">
    <source>
        <dbReference type="EMBL" id="PWC29693.1"/>
    </source>
</evidence>
<evidence type="ECO:0000313" key="17">
    <source>
        <dbReference type="Proteomes" id="UP000245048"/>
    </source>
</evidence>
<dbReference type="SUPFAM" id="SSF55785">
    <property type="entry name" value="PYP-like sensor domain (PAS domain)"/>
    <property type="match status" value="1"/>
</dbReference>
<evidence type="ECO:0000256" key="10">
    <source>
        <dbReference type="ARBA" id="ARBA00022991"/>
    </source>
</evidence>
<dbReference type="GO" id="GO:0004673">
    <property type="term" value="F:protein histidine kinase activity"/>
    <property type="evidence" value="ECO:0007669"/>
    <property type="project" value="UniProtKB-EC"/>
</dbReference>
<feature type="modified residue" description="4-aspartylphosphate" evidence="12">
    <location>
        <position position="791"/>
    </location>
</feature>
<dbReference type="InterPro" id="IPR013515">
    <property type="entry name" value="Phytochrome_cen-reg"/>
</dbReference>
<evidence type="ECO:0000256" key="5">
    <source>
        <dbReference type="ARBA" id="ARBA00022606"/>
    </source>
</evidence>
<evidence type="ECO:0000256" key="8">
    <source>
        <dbReference type="ARBA" id="ARBA00022777"/>
    </source>
</evidence>
<dbReference type="GO" id="GO:0009584">
    <property type="term" value="P:detection of visible light"/>
    <property type="evidence" value="ECO:0007669"/>
    <property type="project" value="InterPro"/>
</dbReference>
<gene>
    <name evidence="16" type="ORF">CR165_07105</name>
</gene>
<organism evidence="16 17">
    <name type="scientific">Teichococcus aestuarii</name>
    <dbReference type="NCBI Taxonomy" id="568898"/>
    <lineage>
        <taxon>Bacteria</taxon>
        <taxon>Pseudomonadati</taxon>
        <taxon>Pseudomonadota</taxon>
        <taxon>Alphaproteobacteria</taxon>
        <taxon>Acetobacterales</taxon>
        <taxon>Roseomonadaceae</taxon>
        <taxon>Roseomonas</taxon>
    </lineage>
</organism>
<dbReference type="InterPro" id="IPR001294">
    <property type="entry name" value="Phytochrome"/>
</dbReference>
<dbReference type="SUPFAM" id="SSF55781">
    <property type="entry name" value="GAF domain-like"/>
    <property type="match status" value="2"/>
</dbReference>
<dbReference type="PANTHER" id="PTHR41523">
    <property type="entry name" value="TWO-COMPONENT SYSTEM SENSOR PROTEIN"/>
    <property type="match status" value="1"/>
</dbReference>
<dbReference type="SMART" id="SM00911">
    <property type="entry name" value="HWE_HK"/>
    <property type="match status" value="1"/>
</dbReference>
<evidence type="ECO:0000256" key="1">
    <source>
        <dbReference type="ARBA" id="ARBA00000085"/>
    </source>
</evidence>
<name>A0A2U1V727_9PROT</name>
<dbReference type="SUPFAM" id="SSF55874">
    <property type="entry name" value="ATPase domain of HSP90 chaperone/DNA topoisomerase II/histidine kinase"/>
    <property type="match status" value="1"/>
</dbReference>
<dbReference type="GO" id="GO:0005524">
    <property type="term" value="F:ATP binding"/>
    <property type="evidence" value="ECO:0007669"/>
    <property type="project" value="UniProtKB-KW"/>
</dbReference>
<dbReference type="AlphaFoldDB" id="A0A2U1V727"/>
<keyword evidence="9" id="KW-0067">ATP-binding</keyword>
<dbReference type="InterPro" id="IPR001789">
    <property type="entry name" value="Sig_transdc_resp-reg_receiver"/>
</dbReference>
<reference evidence="17" key="1">
    <citation type="submission" date="2017-10" db="EMBL/GenBank/DDBJ databases">
        <authorList>
            <person name="Toshchakov S.V."/>
            <person name="Goeva M.A."/>
        </authorList>
    </citation>
    <scope>NUCLEOTIDE SEQUENCE [LARGE SCALE GENOMIC DNA]</scope>
    <source>
        <strain evidence="17">JR1/69-1-13</strain>
    </source>
</reference>
<dbReference type="Pfam" id="PF08446">
    <property type="entry name" value="PAS_2"/>
    <property type="match status" value="1"/>
</dbReference>
<keyword evidence="17" id="KW-1185">Reference proteome</keyword>
<dbReference type="PRINTS" id="PR01033">
    <property type="entry name" value="PHYTOCHROME"/>
</dbReference>
<dbReference type="GO" id="GO:0006355">
    <property type="term" value="P:regulation of DNA-templated transcription"/>
    <property type="evidence" value="ECO:0007669"/>
    <property type="project" value="InterPro"/>
</dbReference>
<dbReference type="InterPro" id="IPR036890">
    <property type="entry name" value="HATPase_C_sf"/>
</dbReference>
<dbReference type="Gene3D" id="3.30.565.10">
    <property type="entry name" value="Histidine kinase-like ATPase, C-terminal domain"/>
    <property type="match status" value="1"/>
</dbReference>
<dbReference type="Gene3D" id="3.40.50.2300">
    <property type="match status" value="1"/>
</dbReference>
<dbReference type="Gene3D" id="3.30.450.40">
    <property type="match status" value="1"/>
</dbReference>
<protein>
    <recommendedName>
        <fullName evidence="2">histidine kinase</fullName>
        <ecNumber evidence="2">2.7.13.3</ecNumber>
    </recommendedName>
</protein>
<feature type="domain" description="Phytochrome chromophore attachment site" evidence="14">
    <location>
        <begin position="150"/>
        <end position="307"/>
    </location>
</feature>
<dbReference type="SMART" id="SM00065">
    <property type="entry name" value="GAF"/>
    <property type="match status" value="1"/>
</dbReference>
<keyword evidence="11" id="KW-0675">Receptor</keyword>
<dbReference type="EMBL" id="PDOA01000003">
    <property type="protein sequence ID" value="PWC29693.1"/>
    <property type="molecule type" value="Genomic_DNA"/>
</dbReference>
<dbReference type="Gene3D" id="3.30.450.20">
    <property type="entry name" value="PAS domain"/>
    <property type="match status" value="1"/>
</dbReference>
<dbReference type="SUPFAM" id="SSF52172">
    <property type="entry name" value="CheY-like"/>
    <property type="match status" value="1"/>
</dbReference>
<dbReference type="OrthoDB" id="5287260at2"/>
<dbReference type="Gene3D" id="3.30.450.270">
    <property type="match status" value="1"/>
</dbReference>
<dbReference type="InterPro" id="IPR011102">
    <property type="entry name" value="Sig_transdc_His_kinase_HWE"/>
</dbReference>
<feature type="region of interest" description="Disordered" evidence="13">
    <location>
        <begin position="847"/>
        <end position="869"/>
    </location>
</feature>
<keyword evidence="7" id="KW-0547">Nucleotide-binding</keyword>
<dbReference type="InterPro" id="IPR016132">
    <property type="entry name" value="Phyto_chromo_attachment"/>
</dbReference>
<dbReference type="GO" id="GO:0009881">
    <property type="term" value="F:photoreceptor activity"/>
    <property type="evidence" value="ECO:0007669"/>
    <property type="project" value="UniProtKB-KW"/>
</dbReference>
<sequence length="869" mass="95678">MREDLGDLSLTQAVDLTNCDREPIHLLGGVQPIGFLVAVTSDWVVRRTSANVEAHLGQAPEALFGSFLSRLLTREALHQIGGRLHLLRGPNAVERLFGVVLQEGQPPYDLAIHMAGEMIVLEGEPSDLEDALEAGTTVRGMIARLHQVEGFDGLCREAVRQIRALTGFGRVMLYRFDHDGAGEVIAESTASFMPSFMGLHFPASDIPRQARLLYERNLLRLITDTELAPVPVLPLLDSRQQPLDLSLSVLRSVSPIHIEYLRNMGIKASMSISVLRKGRLWGLIACHNTEPLRVPFERRTAAELFGQIFSLALESREREEDLSREAQANRVHHRLMASLGAMRPGSSSLAEFLETLAEVIGCDGIGLWSSTGTALHGHTPTVEEFSGIVRFLHRAASGTIYATHRLGEMHPPAADYAQRAAGLLAIPLSRAPRDYLVFFRRAVTQSVTWAGDPSKPVALGPNGPRLTPRKSFAAWQETVEGQSRPWTESDLMMAERLRVTLLEVVLQLTDMAERERRVAQERQEILIAELNHRVRNILGLIRGLVNQTRGHAGSVDEFAGMIGGRIQALARAHEQITTDRWRAAPLEELIRSEAAAYAANGRDRVRLDGPPVLLEPVAYTTLALVMHEMMTNAAKYGALCDGHGHVQVRWRFTPEEALEIRWTEEGGPPVQPPRRQGFGTTIVERALPHDLKGEAELHYHLSGVQARFLLPASYVRRGTEAAVEAQHALPAAPAEFSFSGRVLLVEDNLLIAMDAEDQLRRLGGTAVDVASSVQAALRMLEHAVPQVALLDVNLGRESSFPVADALLARGIPFVFATGYGEADAFPDRFRSSEVISKPYTMAEMRTALQRSMGQGRPPPPSTPRTEEPA</sequence>
<evidence type="ECO:0000256" key="6">
    <source>
        <dbReference type="ARBA" id="ARBA00022679"/>
    </source>
</evidence>
<evidence type="ECO:0000256" key="3">
    <source>
        <dbReference type="ARBA" id="ARBA00022543"/>
    </source>
</evidence>
<dbReference type="SMART" id="SM00448">
    <property type="entry name" value="REC"/>
    <property type="match status" value="1"/>
</dbReference>
<dbReference type="PROSITE" id="PS50046">
    <property type="entry name" value="PHYTOCHROME_2"/>
    <property type="match status" value="1"/>
</dbReference>
<dbReference type="GO" id="GO:0000160">
    <property type="term" value="P:phosphorelay signal transduction system"/>
    <property type="evidence" value="ECO:0007669"/>
    <property type="project" value="InterPro"/>
</dbReference>
<evidence type="ECO:0000256" key="13">
    <source>
        <dbReference type="SAM" id="MobiDB-lite"/>
    </source>
</evidence>
<dbReference type="InterPro" id="IPR003018">
    <property type="entry name" value="GAF"/>
</dbReference>
<dbReference type="PIRSF" id="PIRSF036397">
    <property type="entry name" value="Bactrphtchrm_rec"/>
    <property type="match status" value="1"/>
</dbReference>
<dbReference type="PANTHER" id="PTHR41523:SF7">
    <property type="entry name" value="HISTIDINE KINASE"/>
    <property type="match status" value="1"/>
</dbReference>
<evidence type="ECO:0000256" key="11">
    <source>
        <dbReference type="ARBA" id="ARBA00023170"/>
    </source>
</evidence>
<evidence type="ECO:0000256" key="7">
    <source>
        <dbReference type="ARBA" id="ARBA00022741"/>
    </source>
</evidence>
<evidence type="ECO:0000256" key="12">
    <source>
        <dbReference type="PROSITE-ProRule" id="PRU00169"/>
    </source>
</evidence>
<dbReference type="InterPro" id="IPR009219">
    <property type="entry name" value="Bactrphtchr_CheY"/>
</dbReference>
<keyword evidence="8 16" id="KW-0418">Kinase</keyword>
<dbReference type="Pfam" id="PF07536">
    <property type="entry name" value="HWE_HK"/>
    <property type="match status" value="1"/>
</dbReference>
<accession>A0A2U1V727</accession>
<evidence type="ECO:0000256" key="4">
    <source>
        <dbReference type="ARBA" id="ARBA00022553"/>
    </source>
</evidence>
<evidence type="ECO:0000259" key="15">
    <source>
        <dbReference type="PROSITE" id="PS50110"/>
    </source>
</evidence>
<dbReference type="PROSITE" id="PS50110">
    <property type="entry name" value="RESPONSE_REGULATORY"/>
    <property type="match status" value="1"/>
</dbReference>
<dbReference type="Pfam" id="PF01590">
    <property type="entry name" value="GAF"/>
    <property type="match status" value="1"/>
</dbReference>
<comment type="catalytic activity">
    <reaction evidence="1">
        <text>ATP + protein L-histidine = ADP + protein N-phospho-L-histidine.</text>
        <dbReference type="EC" id="2.7.13.3"/>
    </reaction>
</comment>
<keyword evidence="4 12" id="KW-0597">Phosphoprotein</keyword>
<dbReference type="InterPro" id="IPR013654">
    <property type="entry name" value="PAS_2"/>
</dbReference>
<keyword evidence="10" id="KW-0157">Chromophore</keyword>
<dbReference type="InterPro" id="IPR029016">
    <property type="entry name" value="GAF-like_dom_sf"/>
</dbReference>
<dbReference type="InterPro" id="IPR011006">
    <property type="entry name" value="CheY-like_superfamily"/>
</dbReference>
<dbReference type="Pfam" id="PF00072">
    <property type="entry name" value="Response_reg"/>
    <property type="match status" value="1"/>
</dbReference>
<dbReference type="Proteomes" id="UP000245048">
    <property type="component" value="Unassembled WGS sequence"/>
</dbReference>
<dbReference type="InterPro" id="IPR043150">
    <property type="entry name" value="Phytochrome_PHY_sf"/>
</dbReference>
<dbReference type="InterPro" id="IPR035965">
    <property type="entry name" value="PAS-like_dom_sf"/>
</dbReference>
<dbReference type="Pfam" id="PF00360">
    <property type="entry name" value="PHY"/>
    <property type="match status" value="1"/>
</dbReference>
<dbReference type="RefSeq" id="WP_109516266.1">
    <property type="nucleotide sequence ID" value="NZ_PDOA01000003.1"/>
</dbReference>
<evidence type="ECO:0000256" key="9">
    <source>
        <dbReference type="ARBA" id="ARBA00022840"/>
    </source>
</evidence>
<dbReference type="EC" id="2.7.13.3" evidence="2"/>
<keyword evidence="6" id="KW-0808">Transferase</keyword>
<keyword evidence="3" id="KW-0600">Photoreceptor protein</keyword>